<keyword evidence="6 7" id="KW-0472">Membrane</keyword>
<feature type="domain" description="Major facilitator superfamily (MFS) profile" evidence="8">
    <location>
        <begin position="235"/>
        <end position="415"/>
    </location>
</feature>
<evidence type="ECO:0000313" key="9">
    <source>
        <dbReference type="EMBL" id="MEV5505399.1"/>
    </source>
</evidence>
<reference evidence="9 10" key="1">
    <citation type="submission" date="2024-06" db="EMBL/GenBank/DDBJ databases">
        <title>The Natural Products Discovery Center: Release of the First 8490 Sequenced Strains for Exploring Actinobacteria Biosynthetic Diversity.</title>
        <authorList>
            <person name="Kalkreuter E."/>
            <person name="Kautsar S.A."/>
            <person name="Yang D."/>
            <person name="Bader C.D."/>
            <person name="Teijaro C.N."/>
            <person name="Fluegel L."/>
            <person name="Davis C.M."/>
            <person name="Simpson J.R."/>
            <person name="Lauterbach L."/>
            <person name="Steele A.D."/>
            <person name="Gui C."/>
            <person name="Meng S."/>
            <person name="Li G."/>
            <person name="Viehrig K."/>
            <person name="Ye F."/>
            <person name="Su P."/>
            <person name="Kiefer A.F."/>
            <person name="Nichols A."/>
            <person name="Cepeda A.J."/>
            <person name="Yan W."/>
            <person name="Fan B."/>
            <person name="Jiang Y."/>
            <person name="Adhikari A."/>
            <person name="Zheng C.-J."/>
            <person name="Schuster L."/>
            <person name="Cowan T.M."/>
            <person name="Smanski M.J."/>
            <person name="Chevrette M.G."/>
            <person name="De Carvalho L.P.S."/>
            <person name="Shen B."/>
        </authorList>
    </citation>
    <scope>NUCLEOTIDE SEQUENCE [LARGE SCALE GENOMIC DNA]</scope>
    <source>
        <strain evidence="9 10">NPDC052347</strain>
    </source>
</reference>
<dbReference type="PANTHER" id="PTHR23513">
    <property type="entry name" value="INTEGRAL MEMBRANE EFFLUX PROTEIN-RELATED"/>
    <property type="match status" value="1"/>
</dbReference>
<feature type="transmembrane region" description="Helical" evidence="7">
    <location>
        <begin position="234"/>
        <end position="256"/>
    </location>
</feature>
<dbReference type="CDD" id="cd06173">
    <property type="entry name" value="MFS_MefA_like"/>
    <property type="match status" value="1"/>
</dbReference>
<evidence type="ECO:0000256" key="2">
    <source>
        <dbReference type="ARBA" id="ARBA00022448"/>
    </source>
</evidence>
<dbReference type="PANTHER" id="PTHR23513:SF9">
    <property type="entry name" value="ENTEROBACTIN EXPORTER ENTS"/>
    <property type="match status" value="1"/>
</dbReference>
<feature type="transmembrane region" description="Helical" evidence="7">
    <location>
        <begin position="367"/>
        <end position="386"/>
    </location>
</feature>
<proteinExistence type="predicted"/>
<keyword evidence="4 7" id="KW-0812">Transmembrane</keyword>
<dbReference type="Gene3D" id="1.20.1250.20">
    <property type="entry name" value="MFS general substrate transporter like domains"/>
    <property type="match status" value="1"/>
</dbReference>
<comment type="subcellular location">
    <subcellularLocation>
        <location evidence="1">Cell inner membrane</location>
        <topology evidence="1">Multi-pass membrane protein</topology>
    </subcellularLocation>
</comment>
<keyword evidence="5 7" id="KW-1133">Transmembrane helix</keyword>
<dbReference type="PROSITE" id="PS50850">
    <property type="entry name" value="MFS"/>
    <property type="match status" value="1"/>
</dbReference>
<accession>A0ABV3JRC5</accession>
<evidence type="ECO:0000256" key="6">
    <source>
        <dbReference type="ARBA" id="ARBA00023136"/>
    </source>
</evidence>
<keyword evidence="2" id="KW-0813">Transport</keyword>
<evidence type="ECO:0000313" key="10">
    <source>
        <dbReference type="Proteomes" id="UP001552594"/>
    </source>
</evidence>
<evidence type="ECO:0000256" key="7">
    <source>
        <dbReference type="SAM" id="Phobius"/>
    </source>
</evidence>
<dbReference type="InterPro" id="IPR020846">
    <property type="entry name" value="MFS_dom"/>
</dbReference>
<dbReference type="InterPro" id="IPR036259">
    <property type="entry name" value="MFS_trans_sf"/>
</dbReference>
<protein>
    <submittedName>
        <fullName evidence="9">MFS transporter</fullName>
    </submittedName>
</protein>
<feature type="transmembrane region" description="Helical" evidence="7">
    <location>
        <begin position="300"/>
        <end position="317"/>
    </location>
</feature>
<dbReference type="EMBL" id="JBFAUK010000002">
    <property type="protein sequence ID" value="MEV5505399.1"/>
    <property type="molecule type" value="Genomic_DNA"/>
</dbReference>
<feature type="transmembrane region" description="Helical" evidence="7">
    <location>
        <begin position="183"/>
        <end position="201"/>
    </location>
</feature>
<keyword evidence="3" id="KW-1003">Cell membrane</keyword>
<comment type="caution">
    <text evidence="9">The sequence shown here is derived from an EMBL/GenBank/DDBJ whole genome shotgun (WGS) entry which is preliminary data.</text>
</comment>
<organism evidence="9 10">
    <name type="scientific">Streptomyces orinoci</name>
    <name type="common">Streptoverticillium orinoci</name>
    <dbReference type="NCBI Taxonomy" id="67339"/>
    <lineage>
        <taxon>Bacteria</taxon>
        <taxon>Bacillati</taxon>
        <taxon>Actinomycetota</taxon>
        <taxon>Actinomycetes</taxon>
        <taxon>Kitasatosporales</taxon>
        <taxon>Streptomycetaceae</taxon>
        <taxon>Streptomyces</taxon>
    </lineage>
</organism>
<keyword evidence="10" id="KW-1185">Reference proteome</keyword>
<evidence type="ECO:0000256" key="3">
    <source>
        <dbReference type="ARBA" id="ARBA00022475"/>
    </source>
</evidence>
<evidence type="ECO:0000256" key="5">
    <source>
        <dbReference type="ARBA" id="ARBA00022989"/>
    </source>
</evidence>
<dbReference type="RefSeq" id="WP_193553336.1">
    <property type="nucleotide sequence ID" value="NZ_JBFAUK010000002.1"/>
</dbReference>
<evidence type="ECO:0000259" key="8">
    <source>
        <dbReference type="PROSITE" id="PS50850"/>
    </source>
</evidence>
<name>A0ABV3JRC5_STRON</name>
<sequence>MKPAVRPRPDTTGLPGTRRPLAGLLAATAVSLTATRVSAIALPWFVLVTTGIATRTGLVAPCELAPYVLVKTLSGPLLDRTGARTVSWTMDALSAGAAVLIPLSQALGLLRFRLLLALVVLIGAARGPGDLAKDAMVPEAAGRGRIQLERATGFTGVVEQSAATVGPALGGALVALAGPMTALYANAACFALGSLIVILALPRGMGRATAPSRNRTGYARQLSEGLRFLRGEPLLLTIACVAGFTNLLNAAFQQVLLTVRAQRSGHGPTVIGIDNAAFGAAAVGGGTVAAALAHRLRRRPVFFTGYLLSGPLMYLGLTTGGPPWLVALFFAVAGLGAGFLNPILGAISYERVPRLMLGRVRALSSGIAWAGIPFGGLLAGGTLAAIGLTPALPAGGAVYLLATTPAGLRPEWREM</sequence>
<dbReference type="Proteomes" id="UP001552594">
    <property type="component" value="Unassembled WGS sequence"/>
</dbReference>
<feature type="transmembrane region" description="Helical" evidence="7">
    <location>
        <begin position="276"/>
        <end position="293"/>
    </location>
</feature>
<dbReference type="InterPro" id="IPR010290">
    <property type="entry name" value="TM_effector"/>
</dbReference>
<dbReference type="Pfam" id="PF05977">
    <property type="entry name" value="MFS_3"/>
    <property type="match status" value="1"/>
</dbReference>
<gene>
    <name evidence="9" type="ORF">AB0L16_02840</name>
</gene>
<evidence type="ECO:0000256" key="4">
    <source>
        <dbReference type="ARBA" id="ARBA00022692"/>
    </source>
</evidence>
<evidence type="ECO:0000256" key="1">
    <source>
        <dbReference type="ARBA" id="ARBA00004429"/>
    </source>
</evidence>
<dbReference type="SUPFAM" id="SSF103473">
    <property type="entry name" value="MFS general substrate transporter"/>
    <property type="match status" value="1"/>
</dbReference>
<feature type="transmembrane region" description="Helical" evidence="7">
    <location>
        <begin position="323"/>
        <end position="347"/>
    </location>
</feature>